<reference evidence="2" key="1">
    <citation type="journal article" date="2020" name="mSystems">
        <title>Genome- and Community-Level Interaction Insights into Carbon Utilization and Element Cycling Functions of Hydrothermarchaeota in Hydrothermal Sediment.</title>
        <authorList>
            <person name="Zhou Z."/>
            <person name="Liu Y."/>
            <person name="Xu W."/>
            <person name="Pan J."/>
            <person name="Luo Z.H."/>
            <person name="Li M."/>
        </authorList>
    </citation>
    <scope>NUCLEOTIDE SEQUENCE [LARGE SCALE GENOMIC DNA]</scope>
    <source>
        <strain evidence="3">SpSt-1073</strain>
        <strain evidence="2">SpSt-613</strain>
        <strain evidence="1">SpSt-669</strain>
    </source>
</reference>
<sequence>MASKVKSSVYIDGEIWRRFKKYAAEQEREVSVLLEELMREELMLNLQAVLEELAEQGEIELDFEPVKPITGLVSTLVREMRDERNSLSGH</sequence>
<name>A0A7C4E3C7_CALS0</name>
<dbReference type="Gene3D" id="1.10.1220.10">
    <property type="entry name" value="Met repressor-like"/>
    <property type="match status" value="1"/>
</dbReference>
<accession>A0A7C4E3C7</accession>
<dbReference type="EMBL" id="DTAD01000079">
    <property type="protein sequence ID" value="HGN90926.1"/>
    <property type="molecule type" value="Genomic_DNA"/>
</dbReference>
<dbReference type="EMBL" id="DRXG01000025">
    <property type="protein sequence ID" value="HHN51938.1"/>
    <property type="molecule type" value="Genomic_DNA"/>
</dbReference>
<dbReference type="AlphaFoldDB" id="A0A7C4E3C7"/>
<proteinExistence type="predicted"/>
<gene>
    <name evidence="3" type="ORF">ENM30_01350</name>
    <name evidence="2" type="ORF">ENT82_07385</name>
    <name evidence="1" type="ORF">ENU43_05165</name>
</gene>
<evidence type="ECO:0000313" key="3">
    <source>
        <dbReference type="EMBL" id="HHN51938.1"/>
    </source>
</evidence>
<evidence type="ECO:0000313" key="2">
    <source>
        <dbReference type="EMBL" id="HGN90926.1"/>
    </source>
</evidence>
<protein>
    <recommendedName>
        <fullName evidence="4">CopG family transcriptional regulator</fullName>
    </recommendedName>
</protein>
<comment type="caution">
    <text evidence="2">The sequence shown here is derived from an EMBL/GenBank/DDBJ whole genome shotgun (WGS) entry which is preliminary data.</text>
</comment>
<dbReference type="InterPro" id="IPR013321">
    <property type="entry name" value="Arc_rbn_hlx_hlx"/>
</dbReference>
<dbReference type="EMBL" id="DTCM01000065">
    <property type="protein sequence ID" value="HGL41033.1"/>
    <property type="molecule type" value="Genomic_DNA"/>
</dbReference>
<evidence type="ECO:0000313" key="1">
    <source>
        <dbReference type="EMBL" id="HGL41033.1"/>
    </source>
</evidence>
<evidence type="ECO:0008006" key="4">
    <source>
        <dbReference type="Google" id="ProtNLM"/>
    </source>
</evidence>
<dbReference type="GO" id="GO:0006355">
    <property type="term" value="P:regulation of DNA-templated transcription"/>
    <property type="evidence" value="ECO:0007669"/>
    <property type="project" value="InterPro"/>
</dbReference>
<organism evidence="2">
    <name type="scientific">Caldiarchaeum subterraneum</name>
    <dbReference type="NCBI Taxonomy" id="311458"/>
    <lineage>
        <taxon>Archaea</taxon>
        <taxon>Nitrososphaerota</taxon>
        <taxon>Candidatus Caldarchaeales</taxon>
        <taxon>Candidatus Caldarchaeaceae</taxon>
        <taxon>Candidatus Caldarchaeum</taxon>
    </lineage>
</organism>